<dbReference type="Proteomes" id="UP000555448">
    <property type="component" value="Unassembled WGS sequence"/>
</dbReference>
<evidence type="ECO:0000313" key="2">
    <source>
        <dbReference type="Proteomes" id="UP000555448"/>
    </source>
</evidence>
<dbReference type="PANTHER" id="PTHR34309">
    <property type="entry name" value="SLR1406 PROTEIN"/>
    <property type="match status" value="1"/>
</dbReference>
<organism evidence="1 2">
    <name type="scientific">Novosphingobium chloroacetimidivorans</name>
    <dbReference type="NCBI Taxonomy" id="1428314"/>
    <lineage>
        <taxon>Bacteria</taxon>
        <taxon>Pseudomonadati</taxon>
        <taxon>Pseudomonadota</taxon>
        <taxon>Alphaproteobacteria</taxon>
        <taxon>Sphingomonadales</taxon>
        <taxon>Sphingomonadaceae</taxon>
        <taxon>Novosphingobium</taxon>
    </lineage>
</organism>
<protein>
    <submittedName>
        <fullName evidence="1">Uncharacterized protein GlcG (DUF336 family)</fullName>
    </submittedName>
</protein>
<dbReference type="Gene3D" id="3.30.450.150">
    <property type="entry name" value="Haem-degrading domain"/>
    <property type="match status" value="1"/>
</dbReference>
<dbReference type="SUPFAM" id="SSF143744">
    <property type="entry name" value="GlcG-like"/>
    <property type="match status" value="1"/>
</dbReference>
<dbReference type="InterPro" id="IPR052517">
    <property type="entry name" value="GlcG_carb_metab_protein"/>
</dbReference>
<dbReference type="RefSeq" id="WP_184247047.1">
    <property type="nucleotide sequence ID" value="NZ_JACHLR010000013.1"/>
</dbReference>
<dbReference type="EMBL" id="JACHLR010000013">
    <property type="protein sequence ID" value="MBB4859686.1"/>
    <property type="molecule type" value="Genomic_DNA"/>
</dbReference>
<dbReference type="AlphaFoldDB" id="A0A7W7NWT3"/>
<comment type="caution">
    <text evidence="1">The sequence shown here is derived from an EMBL/GenBank/DDBJ whole genome shotgun (WGS) entry which is preliminary data.</text>
</comment>
<evidence type="ECO:0000313" key="1">
    <source>
        <dbReference type="EMBL" id="MBB4859686.1"/>
    </source>
</evidence>
<dbReference type="PANTHER" id="PTHR34309:SF10">
    <property type="entry name" value="SLR1406 PROTEIN"/>
    <property type="match status" value="1"/>
</dbReference>
<reference evidence="1 2" key="1">
    <citation type="submission" date="2020-08" db="EMBL/GenBank/DDBJ databases">
        <title>Functional genomics of gut bacteria from endangered species of beetles.</title>
        <authorList>
            <person name="Carlos-Shanley C."/>
        </authorList>
    </citation>
    <scope>NUCLEOTIDE SEQUENCE [LARGE SCALE GENOMIC DNA]</scope>
    <source>
        <strain evidence="1 2">S00245</strain>
    </source>
</reference>
<name>A0A7W7NWT3_9SPHN</name>
<accession>A0A7W7NWT3</accession>
<sequence>MSRINLDQANTCIAATFAKGAELGLKPLSAAVVDAGGHMIAFQRQDGASFGRMQIAQGKAAGALALGVSSRKVADMAVERPWFVGALAASASHAVIPAAGGVIVVDQSGAVIGAVGVTGDTSDNDEIAALAGILAAGLRPQD</sequence>
<proteinExistence type="predicted"/>
<keyword evidence="2" id="KW-1185">Reference proteome</keyword>
<gene>
    <name evidence="1" type="ORF">HNO88_003015</name>
</gene>
<dbReference type="InterPro" id="IPR005624">
    <property type="entry name" value="PduO/GlcC-like"/>
</dbReference>
<dbReference type="Pfam" id="PF03928">
    <property type="entry name" value="HbpS-like"/>
    <property type="match status" value="1"/>
</dbReference>
<dbReference type="InterPro" id="IPR038084">
    <property type="entry name" value="PduO/GlcC-like_sf"/>
</dbReference>